<dbReference type="Pfam" id="PF18903">
    <property type="entry name" value="DUF5659"/>
    <property type="match status" value="1"/>
</dbReference>
<proteinExistence type="predicted"/>
<dbReference type="InterPro" id="IPR043718">
    <property type="entry name" value="DUF5659"/>
</dbReference>
<dbReference type="Proteomes" id="UP000283095">
    <property type="component" value="Chromosome"/>
</dbReference>
<reference evidence="2 3" key="1">
    <citation type="submission" date="2018-01" db="EMBL/GenBank/DDBJ databases">
        <title>Bacillus asahii Genome sequencing and assembly.</title>
        <authorList>
            <person name="Jiang H."/>
            <person name="Feng Y."/>
            <person name="Zhao F."/>
            <person name="Lin X."/>
        </authorList>
    </citation>
    <scope>NUCLEOTIDE SEQUENCE [LARGE SCALE GENOMIC DNA]</scope>
    <source>
        <strain evidence="2 3">OM18</strain>
    </source>
</reference>
<organism evidence="2 3">
    <name type="scientific">Peribacillus asahii</name>
    <dbReference type="NCBI Taxonomy" id="228899"/>
    <lineage>
        <taxon>Bacteria</taxon>
        <taxon>Bacillati</taxon>
        <taxon>Bacillota</taxon>
        <taxon>Bacilli</taxon>
        <taxon>Bacillales</taxon>
        <taxon>Bacillaceae</taxon>
        <taxon>Peribacillus</taxon>
    </lineage>
</organism>
<dbReference type="KEGG" id="pasa:BAOM_3133"/>
<evidence type="ECO:0000313" key="2">
    <source>
        <dbReference type="EMBL" id="AZV43742.1"/>
    </source>
</evidence>
<evidence type="ECO:0000313" key="3">
    <source>
        <dbReference type="Proteomes" id="UP000283095"/>
    </source>
</evidence>
<dbReference type="RefSeq" id="WP_164853248.1">
    <property type="nucleotide sequence ID" value="NZ_CP026095.1"/>
</dbReference>
<dbReference type="EMBL" id="CP026095">
    <property type="protein sequence ID" value="AZV43742.1"/>
    <property type="molecule type" value="Genomic_DNA"/>
</dbReference>
<name>A0A3Q9RNG6_9BACI</name>
<protein>
    <recommendedName>
        <fullName evidence="1">DUF5659 domain-containing protein</fullName>
    </recommendedName>
</protein>
<evidence type="ECO:0000259" key="1">
    <source>
        <dbReference type="Pfam" id="PF18903"/>
    </source>
</evidence>
<accession>A0A3Q9RNG6</accession>
<gene>
    <name evidence="2" type="ORF">BAOM_3133</name>
</gene>
<dbReference type="AlphaFoldDB" id="A0A3Q9RNG6"/>
<sequence length="51" mass="5980">MVIYSQKLMAKLVLKGFVLQGMGKNSNDKHKNVFYFKDSEELRKAMDELKQ</sequence>
<feature type="domain" description="DUF5659" evidence="1">
    <location>
        <begin position="3"/>
        <end position="48"/>
    </location>
</feature>